<dbReference type="SUPFAM" id="SSF50331">
    <property type="entry name" value="MOP-like"/>
    <property type="match status" value="1"/>
</dbReference>
<dbReference type="InterPro" id="IPR003439">
    <property type="entry name" value="ABC_transporter-like_ATP-bd"/>
</dbReference>
<keyword evidence="11" id="KW-1185">Reference proteome</keyword>
<evidence type="ECO:0000256" key="3">
    <source>
        <dbReference type="ARBA" id="ARBA00022475"/>
    </source>
</evidence>
<dbReference type="InterPro" id="IPR008995">
    <property type="entry name" value="Mo/tungstate-bd_C_term_dom"/>
</dbReference>
<keyword evidence="3" id="KW-1003">Cell membrane</keyword>
<gene>
    <name evidence="10" type="ORF">ADU59_21560</name>
</gene>
<dbReference type="SUPFAM" id="SSF52540">
    <property type="entry name" value="P-loop containing nucleoside triphosphate hydrolases"/>
    <property type="match status" value="1"/>
</dbReference>
<dbReference type="Gene3D" id="2.40.50.100">
    <property type="match status" value="1"/>
</dbReference>
<keyword evidence="7" id="KW-1278">Translocase</keyword>
<dbReference type="InterPro" id="IPR003593">
    <property type="entry name" value="AAA+_ATPase"/>
</dbReference>
<dbReference type="InterPro" id="IPR013611">
    <property type="entry name" value="Transp-assoc_OB_typ2"/>
</dbReference>
<feature type="domain" description="ABC transporter" evidence="9">
    <location>
        <begin position="5"/>
        <end position="239"/>
    </location>
</feature>
<dbReference type="PROSITE" id="PS00211">
    <property type="entry name" value="ABC_TRANSPORTER_1"/>
    <property type="match status" value="1"/>
</dbReference>
<evidence type="ECO:0000259" key="9">
    <source>
        <dbReference type="PROSITE" id="PS50893"/>
    </source>
</evidence>
<comment type="similarity">
    <text evidence="1">Belongs to the ABC transporter superfamily.</text>
</comment>
<keyword evidence="5" id="KW-0547">Nucleotide-binding</keyword>
<evidence type="ECO:0000313" key="10">
    <source>
        <dbReference type="EMBL" id="OBZ93444.1"/>
    </source>
</evidence>
<dbReference type="STRING" id="1612624.ADU59_21560"/>
<dbReference type="InterPro" id="IPR027417">
    <property type="entry name" value="P-loop_NTPase"/>
</dbReference>
<comment type="caution">
    <text evidence="10">The sequence shown here is derived from an EMBL/GenBank/DDBJ whole genome shotgun (WGS) entry which is preliminary data.</text>
</comment>
<evidence type="ECO:0000256" key="1">
    <source>
        <dbReference type="ARBA" id="ARBA00005417"/>
    </source>
</evidence>
<keyword evidence="6" id="KW-0067">ATP-binding</keyword>
<dbReference type="PROSITE" id="PS50893">
    <property type="entry name" value="ABC_TRANSPORTER_2"/>
    <property type="match status" value="1"/>
</dbReference>
<name>A0A1C7P191_9HYPH</name>
<evidence type="ECO:0000256" key="7">
    <source>
        <dbReference type="ARBA" id="ARBA00022967"/>
    </source>
</evidence>
<dbReference type="Pfam" id="PF00005">
    <property type="entry name" value="ABC_tran"/>
    <property type="match status" value="1"/>
</dbReference>
<evidence type="ECO:0000313" key="11">
    <source>
        <dbReference type="Proteomes" id="UP000093111"/>
    </source>
</evidence>
<organism evidence="10 11">
    <name type="scientific">Pararhizobium polonicum</name>
    <dbReference type="NCBI Taxonomy" id="1612624"/>
    <lineage>
        <taxon>Bacteria</taxon>
        <taxon>Pseudomonadati</taxon>
        <taxon>Pseudomonadota</taxon>
        <taxon>Alphaproteobacteria</taxon>
        <taxon>Hyphomicrobiales</taxon>
        <taxon>Rhizobiaceae</taxon>
        <taxon>Rhizobium/Agrobacterium group</taxon>
        <taxon>Pararhizobium</taxon>
    </lineage>
</organism>
<dbReference type="PATRIC" id="fig|1612624.7.peg.1965"/>
<keyword evidence="8" id="KW-0472">Membrane</keyword>
<accession>A0A1C7P191</accession>
<evidence type="ECO:0000256" key="5">
    <source>
        <dbReference type="ARBA" id="ARBA00022741"/>
    </source>
</evidence>
<dbReference type="EMBL" id="LGLV01000014">
    <property type="protein sequence ID" value="OBZ93444.1"/>
    <property type="molecule type" value="Genomic_DNA"/>
</dbReference>
<evidence type="ECO:0000256" key="2">
    <source>
        <dbReference type="ARBA" id="ARBA00022448"/>
    </source>
</evidence>
<keyword evidence="4" id="KW-0997">Cell inner membrane</keyword>
<evidence type="ECO:0000256" key="8">
    <source>
        <dbReference type="ARBA" id="ARBA00023136"/>
    </source>
</evidence>
<evidence type="ECO:0000256" key="6">
    <source>
        <dbReference type="ARBA" id="ARBA00022840"/>
    </source>
</evidence>
<dbReference type="Proteomes" id="UP000093111">
    <property type="component" value="Unassembled WGS sequence"/>
</dbReference>
<dbReference type="Pfam" id="PF08402">
    <property type="entry name" value="TOBE_2"/>
    <property type="match status" value="1"/>
</dbReference>
<keyword evidence="2" id="KW-0813">Transport</keyword>
<dbReference type="GO" id="GO:0016887">
    <property type="term" value="F:ATP hydrolysis activity"/>
    <property type="evidence" value="ECO:0007669"/>
    <property type="project" value="InterPro"/>
</dbReference>
<protein>
    <recommendedName>
        <fullName evidence="9">ABC transporter domain-containing protein</fullName>
    </recommendedName>
</protein>
<reference evidence="10 11" key="1">
    <citation type="journal article" date="2016" name="Syst. Appl. Microbiol.">
        <title>Pararhizobium polonicum sp. nov. isolated from tumors on stone fruit rootstocks.</title>
        <authorList>
            <person name="Pulawska J."/>
            <person name="Kuzmanovic N."/>
            <person name="Willems A."/>
            <person name="Pothier J.F."/>
        </authorList>
    </citation>
    <scope>NUCLEOTIDE SEQUENCE [LARGE SCALE GENOMIC DNA]</scope>
    <source>
        <strain evidence="10 11">F5.1</strain>
    </source>
</reference>
<dbReference type="GO" id="GO:0022857">
    <property type="term" value="F:transmembrane transporter activity"/>
    <property type="evidence" value="ECO:0007669"/>
    <property type="project" value="InterPro"/>
</dbReference>
<dbReference type="InterPro" id="IPR050093">
    <property type="entry name" value="ABC_SmlMolc_Importer"/>
</dbReference>
<dbReference type="SMART" id="SM00382">
    <property type="entry name" value="AAA"/>
    <property type="match status" value="1"/>
</dbReference>
<dbReference type="PANTHER" id="PTHR42781">
    <property type="entry name" value="SPERMIDINE/PUTRESCINE IMPORT ATP-BINDING PROTEIN POTA"/>
    <property type="match status" value="1"/>
</dbReference>
<proteinExistence type="inferred from homology"/>
<dbReference type="PANTHER" id="PTHR42781:SF1">
    <property type="entry name" value="THIAMINE IMPORT ATP-BINDING PROTEIN THIQ"/>
    <property type="match status" value="1"/>
</dbReference>
<dbReference type="GO" id="GO:0043190">
    <property type="term" value="C:ATP-binding cassette (ABC) transporter complex"/>
    <property type="evidence" value="ECO:0007669"/>
    <property type="project" value="InterPro"/>
</dbReference>
<sequence>MSKVIEVRNLSRVFAGRAAVDNVSFDVDEGEVLVIVGSSGCGKTTTLRCIAGLTEPTSGTVTVDGRMMVGPGVFVPPERRGIGMVFQSYALWPHKTVAENIAYSLVVRGTAKAEIGKAVDRALALVDLKGMGDRYPSSMSGGQQQRVAVARCAVSEPRVLLLDEPLSNLDAKLREQMREELRYLITKIRSTAIHITHDQTEAMALADRIICMRDGKVEQVGSARDLYRRPASRFIADFIGISTFLDGKCLERGLDGSYRIVLTNGDQLLSSISTSVGSGSKVTVAIRPENFNLYARRPEGTNVLEGIISSGIFFGDHIEYSITYGGVILKARSRLDFPVGAAVFVQVNPDDVVYFGQQSAAAVAA</sequence>
<dbReference type="OrthoDB" id="9802264at2"/>
<evidence type="ECO:0000256" key="4">
    <source>
        <dbReference type="ARBA" id="ARBA00022519"/>
    </source>
</evidence>
<dbReference type="InterPro" id="IPR017871">
    <property type="entry name" value="ABC_transporter-like_CS"/>
</dbReference>
<dbReference type="FunFam" id="3.40.50.300:FF:000425">
    <property type="entry name" value="Probable ABC transporter, ATP-binding subunit"/>
    <property type="match status" value="1"/>
</dbReference>
<dbReference type="RefSeq" id="WP_068956384.1">
    <property type="nucleotide sequence ID" value="NZ_LGLV01000014.1"/>
</dbReference>
<dbReference type="GO" id="GO:0015697">
    <property type="term" value="P:quaternary ammonium group transport"/>
    <property type="evidence" value="ECO:0007669"/>
    <property type="project" value="UniProtKB-ARBA"/>
</dbReference>
<dbReference type="GO" id="GO:0005524">
    <property type="term" value="F:ATP binding"/>
    <property type="evidence" value="ECO:0007669"/>
    <property type="project" value="UniProtKB-KW"/>
</dbReference>
<dbReference type="AlphaFoldDB" id="A0A1C7P191"/>
<dbReference type="Gene3D" id="3.40.50.300">
    <property type="entry name" value="P-loop containing nucleotide triphosphate hydrolases"/>
    <property type="match status" value="1"/>
</dbReference>